<protein>
    <submittedName>
        <fullName evidence="1">Uncharacterized protein</fullName>
    </submittedName>
</protein>
<dbReference type="Proteomes" id="UP001177023">
    <property type="component" value="Unassembled WGS sequence"/>
</dbReference>
<reference evidence="1" key="1">
    <citation type="submission" date="2023-06" db="EMBL/GenBank/DDBJ databases">
        <authorList>
            <person name="Delattre M."/>
        </authorList>
    </citation>
    <scope>NUCLEOTIDE SEQUENCE</scope>
    <source>
        <strain evidence="1">AF72</strain>
    </source>
</reference>
<keyword evidence="2" id="KW-1185">Reference proteome</keyword>
<gene>
    <name evidence="1" type="ORF">MSPICULIGERA_LOCUS15704</name>
</gene>
<dbReference type="AlphaFoldDB" id="A0AA36CXX7"/>
<evidence type="ECO:0000313" key="2">
    <source>
        <dbReference type="Proteomes" id="UP001177023"/>
    </source>
</evidence>
<evidence type="ECO:0000313" key="1">
    <source>
        <dbReference type="EMBL" id="CAJ0577431.1"/>
    </source>
</evidence>
<name>A0AA36CXX7_9BILA</name>
<dbReference type="EMBL" id="CATQJA010002650">
    <property type="protein sequence ID" value="CAJ0577431.1"/>
    <property type="molecule type" value="Genomic_DNA"/>
</dbReference>
<proteinExistence type="predicted"/>
<sequence length="113" mass="12985">MQSTILQLGIIGALLRGVQLRKKSQQTTPAPVTLNPADWRNGTREFQGNIMHYYYNGDYAAAWIEMIPNLCEASSPPWDIDYNAQIYQLPYAREYYNIVVDARLTTNYLMASF</sequence>
<organism evidence="1 2">
    <name type="scientific">Mesorhabditis spiculigera</name>
    <dbReference type="NCBI Taxonomy" id="96644"/>
    <lineage>
        <taxon>Eukaryota</taxon>
        <taxon>Metazoa</taxon>
        <taxon>Ecdysozoa</taxon>
        <taxon>Nematoda</taxon>
        <taxon>Chromadorea</taxon>
        <taxon>Rhabditida</taxon>
        <taxon>Rhabditina</taxon>
        <taxon>Rhabditomorpha</taxon>
        <taxon>Rhabditoidea</taxon>
        <taxon>Rhabditidae</taxon>
        <taxon>Mesorhabditinae</taxon>
        <taxon>Mesorhabditis</taxon>
    </lineage>
</organism>
<comment type="caution">
    <text evidence="1">The sequence shown here is derived from an EMBL/GenBank/DDBJ whole genome shotgun (WGS) entry which is preliminary data.</text>
</comment>
<feature type="non-terminal residue" evidence="1">
    <location>
        <position position="113"/>
    </location>
</feature>
<accession>A0AA36CXX7</accession>